<dbReference type="PROSITE" id="PS01231">
    <property type="entry name" value="TRMA_2"/>
    <property type="match status" value="1"/>
</dbReference>
<organism evidence="6 7">
    <name type="scientific">Ornithinicoccus hortensis</name>
    <dbReference type="NCBI Taxonomy" id="82346"/>
    <lineage>
        <taxon>Bacteria</taxon>
        <taxon>Bacillati</taxon>
        <taxon>Actinomycetota</taxon>
        <taxon>Actinomycetes</taxon>
        <taxon>Micrococcales</taxon>
        <taxon>Intrasporangiaceae</taxon>
        <taxon>Ornithinicoccus</taxon>
    </lineage>
</organism>
<dbReference type="PROSITE" id="PS51687">
    <property type="entry name" value="SAM_MT_RNA_M5U"/>
    <property type="match status" value="1"/>
</dbReference>
<dbReference type="PANTHER" id="PTHR11061:SF30">
    <property type="entry name" value="TRNA (URACIL(54)-C(5))-METHYLTRANSFERASE"/>
    <property type="match status" value="1"/>
</dbReference>
<evidence type="ECO:0000256" key="3">
    <source>
        <dbReference type="ARBA" id="ARBA00022691"/>
    </source>
</evidence>
<dbReference type="InterPro" id="IPR010280">
    <property type="entry name" value="U5_MeTrfase_fam"/>
</dbReference>
<dbReference type="PROSITE" id="PS50926">
    <property type="entry name" value="TRAM"/>
    <property type="match status" value="1"/>
</dbReference>
<evidence type="ECO:0000256" key="2">
    <source>
        <dbReference type="ARBA" id="ARBA00022679"/>
    </source>
</evidence>
<sequence>MSHPTTTEELPVGSVLEVTVETVAHGGHCVARHEGRVLFVRHTLPGERVRARVTGEGPGGRFLRADAVEVLEPAAGRVEPPCPYAGPARCGGCDWQHADLATQRELKRAVVLEQFDRLAGIDLPAALGRDVVVEPVPGDEAGLRWRTRVEFAVDGTGRPGLRGHRSHEVIPVEDCMIARDAVVGTGVLRRRFPGQRAVDVIAPSGGEPVLVPVPGGTERAPLVLERVPTPTGTGEFEFGVAARGFWQVHPGAPETFLRTVLGWLDPRPGERALDLYAGVGLFAAALADAVGDSGRVHAVEGDRLAVEHARDNLTPWAGVRVTRDRVDRAVRRMARAGERADLVVLDPPRSGAGKAVVRDVARLGPRAVAYVACDPAALARDVGYARDAGLDLVDLRVFDAFPMTHHMECIALLVPAG</sequence>
<feature type="binding site" evidence="4">
    <location>
        <position position="247"/>
    </location>
    <ligand>
        <name>S-adenosyl-L-methionine</name>
        <dbReference type="ChEBI" id="CHEBI:59789"/>
    </ligand>
</feature>
<gene>
    <name evidence="6" type="ORF">FB467_2604</name>
</gene>
<evidence type="ECO:0000259" key="5">
    <source>
        <dbReference type="PROSITE" id="PS50926"/>
    </source>
</evidence>
<dbReference type="InterPro" id="IPR030391">
    <property type="entry name" value="MeTrfase_TrmA_CS"/>
</dbReference>
<dbReference type="PANTHER" id="PTHR11061">
    <property type="entry name" value="RNA M5U METHYLTRANSFERASE"/>
    <property type="match status" value="1"/>
</dbReference>
<dbReference type="Gene3D" id="3.40.50.150">
    <property type="entry name" value="Vaccinia Virus protein VP39"/>
    <property type="match status" value="2"/>
</dbReference>
<name>A0A542YTP9_9MICO</name>
<keyword evidence="3 4" id="KW-0949">S-adenosyl-L-methionine</keyword>
<dbReference type="GO" id="GO:0070475">
    <property type="term" value="P:rRNA base methylation"/>
    <property type="evidence" value="ECO:0007669"/>
    <property type="project" value="TreeGrafter"/>
</dbReference>
<keyword evidence="2 4" id="KW-0808">Transferase</keyword>
<comment type="caution">
    <text evidence="6">The sequence shown here is derived from an EMBL/GenBank/DDBJ whole genome shotgun (WGS) entry which is preliminary data.</text>
</comment>
<evidence type="ECO:0000256" key="4">
    <source>
        <dbReference type="PROSITE-ProRule" id="PRU01024"/>
    </source>
</evidence>
<dbReference type="SUPFAM" id="SSF50249">
    <property type="entry name" value="Nucleic acid-binding proteins"/>
    <property type="match status" value="1"/>
</dbReference>
<dbReference type="OrthoDB" id="9804590at2"/>
<dbReference type="CDD" id="cd02440">
    <property type="entry name" value="AdoMet_MTases"/>
    <property type="match status" value="1"/>
</dbReference>
<keyword evidence="1 4" id="KW-0489">Methyltransferase</keyword>
<comment type="similarity">
    <text evidence="4">Belongs to the class I-like SAM-binding methyltransferase superfamily. RNA M5U methyltransferase family.</text>
</comment>
<dbReference type="InterPro" id="IPR002792">
    <property type="entry name" value="TRAM_dom"/>
</dbReference>
<dbReference type="Pfam" id="PF01938">
    <property type="entry name" value="TRAM"/>
    <property type="match status" value="1"/>
</dbReference>
<feature type="binding site" evidence="4">
    <location>
        <position position="346"/>
    </location>
    <ligand>
        <name>S-adenosyl-L-methionine</name>
        <dbReference type="ChEBI" id="CHEBI:59789"/>
    </ligand>
</feature>
<proteinExistence type="inferred from homology"/>
<dbReference type="EMBL" id="VFOP01000001">
    <property type="protein sequence ID" value="TQL51458.1"/>
    <property type="molecule type" value="Genomic_DNA"/>
</dbReference>
<keyword evidence="7" id="KW-1185">Reference proteome</keyword>
<feature type="active site" description="Nucleophile" evidence="4">
    <location>
        <position position="373"/>
    </location>
</feature>
<accession>A0A542YTP9</accession>
<reference evidence="6 7" key="1">
    <citation type="submission" date="2019-06" db="EMBL/GenBank/DDBJ databases">
        <title>Sequencing the genomes of 1000 actinobacteria strains.</title>
        <authorList>
            <person name="Klenk H.-P."/>
        </authorList>
    </citation>
    <scope>NUCLEOTIDE SEQUENCE [LARGE SCALE GENOMIC DNA]</scope>
    <source>
        <strain evidence="6 7">DSM 12335</strain>
    </source>
</reference>
<dbReference type="AlphaFoldDB" id="A0A542YTP9"/>
<dbReference type="SUPFAM" id="SSF53335">
    <property type="entry name" value="S-adenosyl-L-methionine-dependent methyltransferases"/>
    <property type="match status" value="1"/>
</dbReference>
<dbReference type="RefSeq" id="WP_141785455.1">
    <property type="nucleotide sequence ID" value="NZ_BAAAIK010000011.1"/>
</dbReference>
<evidence type="ECO:0000313" key="6">
    <source>
        <dbReference type="EMBL" id="TQL51458.1"/>
    </source>
</evidence>
<feature type="binding site" evidence="4">
    <location>
        <position position="300"/>
    </location>
    <ligand>
        <name>S-adenosyl-L-methionine</name>
        <dbReference type="ChEBI" id="CHEBI:59789"/>
    </ligand>
</feature>
<evidence type="ECO:0000256" key="1">
    <source>
        <dbReference type="ARBA" id="ARBA00022603"/>
    </source>
</evidence>
<dbReference type="InterPro" id="IPR012340">
    <property type="entry name" value="NA-bd_OB-fold"/>
</dbReference>
<feature type="domain" description="TRAM" evidence="5">
    <location>
        <begin position="9"/>
        <end position="69"/>
    </location>
</feature>
<dbReference type="GO" id="GO:0070041">
    <property type="term" value="F:rRNA (uridine-C5-)-methyltransferase activity"/>
    <property type="evidence" value="ECO:0007669"/>
    <property type="project" value="TreeGrafter"/>
</dbReference>
<dbReference type="Gene3D" id="2.40.50.140">
    <property type="entry name" value="Nucleic acid-binding proteins"/>
    <property type="match status" value="1"/>
</dbReference>
<evidence type="ECO:0000313" key="7">
    <source>
        <dbReference type="Proteomes" id="UP000319516"/>
    </source>
</evidence>
<feature type="binding site" evidence="4">
    <location>
        <position position="276"/>
    </location>
    <ligand>
        <name>S-adenosyl-L-methionine</name>
        <dbReference type="ChEBI" id="CHEBI:59789"/>
    </ligand>
</feature>
<protein>
    <submittedName>
        <fullName evidence="6">tRNA/tmRNA/rRNA uracil-C5-methylase (TrmA/RlmC/RlmD family)</fullName>
    </submittedName>
</protein>
<dbReference type="InterPro" id="IPR029063">
    <property type="entry name" value="SAM-dependent_MTases_sf"/>
</dbReference>
<dbReference type="Proteomes" id="UP000319516">
    <property type="component" value="Unassembled WGS sequence"/>
</dbReference>
<dbReference type="Pfam" id="PF05958">
    <property type="entry name" value="tRNA_U5-meth_tr"/>
    <property type="match status" value="1"/>
</dbReference>